<dbReference type="SUPFAM" id="SSF50475">
    <property type="entry name" value="FMN-binding split barrel"/>
    <property type="match status" value="1"/>
</dbReference>
<dbReference type="Proteomes" id="UP000530234">
    <property type="component" value="Unassembled WGS sequence"/>
</dbReference>
<reference evidence="10" key="1">
    <citation type="submission" date="2019-10" db="EMBL/GenBank/DDBJ databases">
        <title>Streptomyces sp. nov., a novel actinobacterium isolated from alkaline environment.</title>
        <authorList>
            <person name="Golinska P."/>
        </authorList>
    </citation>
    <scope>NUCLEOTIDE SEQUENCE [LARGE SCALE GENOMIC DNA]</scope>
    <source>
        <strain evidence="10">DSM 42108</strain>
    </source>
</reference>
<sequence length="206" mass="22342">MARALPDFDPAAAPGTPGALLREWLEAALAAGVADPTAVVLSTVAPDGLPDARVLVLRGVDEEGAEWAFATDSGSPKGRHLAAVPGAAMTAYWPAQGRQIRVRGPVVTAPAERSRADFLGRSPAARIAALIGRQSEPMASPHEWTAEEENVRRTRGEDPRQVPPGHTVHLLRAATVEFWQGSADRRHRRLRYTRADDGWERTELWP</sequence>
<dbReference type="GO" id="GO:0010181">
    <property type="term" value="F:FMN binding"/>
    <property type="evidence" value="ECO:0007669"/>
    <property type="project" value="InterPro"/>
</dbReference>
<keyword evidence="3 5" id="KW-0288">FMN</keyword>
<keyword evidence="10" id="KW-1185">Reference proteome</keyword>
<dbReference type="InterPro" id="IPR019576">
    <property type="entry name" value="Pyridoxamine_oxidase_dimer_C"/>
</dbReference>
<dbReference type="PIRSF" id="PIRSF000190">
    <property type="entry name" value="Pyd_amn-ph_oxd"/>
    <property type="match status" value="1"/>
</dbReference>
<evidence type="ECO:0000256" key="5">
    <source>
        <dbReference type="PIRSR" id="PIRSR000190-2"/>
    </source>
</evidence>
<dbReference type="PANTHER" id="PTHR10851:SF0">
    <property type="entry name" value="PYRIDOXINE-5'-PHOSPHATE OXIDASE"/>
    <property type="match status" value="1"/>
</dbReference>
<dbReference type="InterPro" id="IPR012349">
    <property type="entry name" value="Split_barrel_FMN-bd"/>
</dbReference>
<dbReference type="PANTHER" id="PTHR10851">
    <property type="entry name" value="PYRIDOXINE-5-PHOSPHATE OXIDASE"/>
    <property type="match status" value="1"/>
</dbReference>
<feature type="domain" description="Pyridoxamine 5'-phosphate oxidase N-terminal" evidence="7">
    <location>
        <begin position="26"/>
        <end position="142"/>
    </location>
</feature>
<evidence type="ECO:0000256" key="6">
    <source>
        <dbReference type="SAM" id="MobiDB-lite"/>
    </source>
</evidence>
<dbReference type="InterPro" id="IPR011576">
    <property type="entry name" value="Pyridox_Oxase_N"/>
</dbReference>
<dbReference type="GO" id="GO:0008615">
    <property type="term" value="P:pyridoxine biosynthetic process"/>
    <property type="evidence" value="ECO:0007669"/>
    <property type="project" value="InterPro"/>
</dbReference>
<feature type="domain" description="Pyridoxine 5'-phosphate oxidase dimerisation C-terminal" evidence="8">
    <location>
        <begin position="170"/>
        <end position="206"/>
    </location>
</feature>
<keyword evidence="4 9" id="KW-0560">Oxidoreductase</keyword>
<evidence type="ECO:0000313" key="9">
    <source>
        <dbReference type="EMBL" id="MBB0233035.1"/>
    </source>
</evidence>
<dbReference type="Gene3D" id="2.30.110.10">
    <property type="entry name" value="Electron Transport, Fmn-binding Protein, Chain A"/>
    <property type="match status" value="1"/>
</dbReference>
<dbReference type="InterPro" id="IPR000659">
    <property type="entry name" value="Pyridox_Oxase"/>
</dbReference>
<evidence type="ECO:0000259" key="7">
    <source>
        <dbReference type="Pfam" id="PF01243"/>
    </source>
</evidence>
<proteinExistence type="inferred from homology"/>
<feature type="compositionally biased region" description="Basic and acidic residues" evidence="6">
    <location>
        <begin position="149"/>
        <end position="160"/>
    </location>
</feature>
<feature type="binding site" evidence="5">
    <location>
        <begin position="134"/>
        <end position="135"/>
    </location>
    <ligand>
        <name>FMN</name>
        <dbReference type="ChEBI" id="CHEBI:58210"/>
    </ligand>
</feature>
<dbReference type="GO" id="GO:0004733">
    <property type="term" value="F:pyridoxamine phosphate oxidase activity"/>
    <property type="evidence" value="ECO:0007669"/>
    <property type="project" value="UniProtKB-EC"/>
</dbReference>
<dbReference type="AlphaFoldDB" id="A0A7W3T8S7"/>
<evidence type="ECO:0000256" key="1">
    <source>
        <dbReference type="ARBA" id="ARBA00007301"/>
    </source>
</evidence>
<feature type="binding site" evidence="5">
    <location>
        <position position="77"/>
    </location>
    <ligand>
        <name>FMN</name>
        <dbReference type="ChEBI" id="CHEBI:58210"/>
    </ligand>
</feature>
<feature type="binding site" evidence="5">
    <location>
        <position position="179"/>
    </location>
    <ligand>
        <name>FMN</name>
        <dbReference type="ChEBI" id="CHEBI:58210"/>
    </ligand>
</feature>
<protein>
    <submittedName>
        <fullName evidence="9">Pyridoxal 5'-phosphate synthase</fullName>
        <ecNumber evidence="9">1.4.3.5</ecNumber>
    </submittedName>
</protein>
<evidence type="ECO:0000256" key="3">
    <source>
        <dbReference type="ARBA" id="ARBA00022643"/>
    </source>
</evidence>
<dbReference type="EMBL" id="VKHS01001417">
    <property type="protein sequence ID" value="MBB0233035.1"/>
    <property type="molecule type" value="Genomic_DNA"/>
</dbReference>
<keyword evidence="2" id="KW-0285">Flavoprotein</keyword>
<comment type="similarity">
    <text evidence="1">Belongs to the pyridoxamine 5'-phosphate oxidase family.</text>
</comment>
<comment type="caution">
    <text evidence="9">The sequence shown here is derived from an EMBL/GenBank/DDBJ whole genome shotgun (WGS) entry which is preliminary data.</text>
</comment>
<comment type="cofactor">
    <cofactor evidence="5">
        <name>FMN</name>
        <dbReference type="ChEBI" id="CHEBI:58210"/>
    </cofactor>
    <text evidence="5">Binds 1 FMN per subunit.</text>
</comment>
<gene>
    <name evidence="9" type="ORF">FOE67_26970</name>
</gene>
<feature type="binding site" evidence="5">
    <location>
        <position position="189"/>
    </location>
    <ligand>
        <name>FMN</name>
        <dbReference type="ChEBI" id="CHEBI:58210"/>
    </ligand>
</feature>
<organism evidence="9 10">
    <name type="scientific">Streptomyces calidiresistens</name>
    <dbReference type="NCBI Taxonomy" id="1485586"/>
    <lineage>
        <taxon>Bacteria</taxon>
        <taxon>Bacillati</taxon>
        <taxon>Actinomycetota</taxon>
        <taxon>Actinomycetes</taxon>
        <taxon>Kitasatosporales</taxon>
        <taxon>Streptomycetaceae</taxon>
        <taxon>Streptomyces</taxon>
    </lineage>
</organism>
<evidence type="ECO:0000256" key="4">
    <source>
        <dbReference type="ARBA" id="ARBA00023002"/>
    </source>
</evidence>
<accession>A0A7W3T8S7</accession>
<evidence type="ECO:0000313" key="10">
    <source>
        <dbReference type="Proteomes" id="UP000530234"/>
    </source>
</evidence>
<dbReference type="NCBIfam" id="NF004231">
    <property type="entry name" value="PRK05679.1"/>
    <property type="match status" value="1"/>
</dbReference>
<dbReference type="Pfam" id="PF10590">
    <property type="entry name" value="PNP_phzG_C"/>
    <property type="match status" value="1"/>
</dbReference>
<evidence type="ECO:0000259" key="8">
    <source>
        <dbReference type="Pfam" id="PF10590"/>
    </source>
</evidence>
<dbReference type="EC" id="1.4.3.5" evidence="9"/>
<name>A0A7W3T8S7_9ACTN</name>
<dbReference type="Pfam" id="PF01243">
    <property type="entry name" value="PNPOx_N"/>
    <property type="match status" value="1"/>
</dbReference>
<feature type="region of interest" description="Disordered" evidence="6">
    <location>
        <begin position="136"/>
        <end position="165"/>
    </location>
</feature>
<feature type="binding site" evidence="5">
    <location>
        <position position="99"/>
    </location>
    <ligand>
        <name>FMN</name>
        <dbReference type="ChEBI" id="CHEBI:58210"/>
    </ligand>
</feature>
<evidence type="ECO:0000256" key="2">
    <source>
        <dbReference type="ARBA" id="ARBA00022630"/>
    </source>
</evidence>